<evidence type="ECO:0000313" key="4">
    <source>
        <dbReference type="EMBL" id="OCS91072.1"/>
    </source>
</evidence>
<reference evidence="4 5" key="1">
    <citation type="submission" date="2016-07" db="EMBL/GenBank/DDBJ databases">
        <title>Caryophanon latum genome sequencing.</title>
        <authorList>
            <person name="Verma A."/>
            <person name="Pal Y."/>
            <person name="Krishnamurthi S."/>
        </authorList>
    </citation>
    <scope>NUCLEOTIDE SEQUENCE [LARGE SCALE GENOMIC DNA]</scope>
    <source>
        <strain evidence="4 5">DSM 14151</strain>
    </source>
</reference>
<dbReference type="GO" id="GO:0046872">
    <property type="term" value="F:metal ion binding"/>
    <property type="evidence" value="ECO:0007669"/>
    <property type="project" value="UniProtKB-KW"/>
</dbReference>
<feature type="binding site" evidence="3">
    <location>
        <position position="48"/>
    </location>
    <ligand>
        <name>a divalent metal cation</name>
        <dbReference type="ChEBI" id="CHEBI:60240"/>
    </ligand>
</feature>
<keyword evidence="5" id="KW-1185">Reference proteome</keyword>
<evidence type="ECO:0000256" key="3">
    <source>
        <dbReference type="PIRSR" id="PIRSR607837-1"/>
    </source>
</evidence>
<sequence length="158" mass="17302">MYRTIEDFQADWAKSAEGTTRVFEALTDDKLHVAIADEHNSLGWLAWHLTTSPSFFGNVLADFGFAAVENAQTTPASAADIVAAYKRVVQDVTDKMNALTDEDLLKPSKLPDGTLNGGLLRLMIDHQTHHRGQMTVLLRQAGLPVPSVMGPTKEDQQA</sequence>
<name>A0A1C0YV98_9BACL</name>
<dbReference type="Gene3D" id="1.20.120.450">
    <property type="entry name" value="dinb family like domain"/>
    <property type="match status" value="1"/>
</dbReference>
<comment type="caution">
    <text evidence="4">The sequence shown here is derived from an EMBL/GenBank/DDBJ whole genome shotgun (WGS) entry which is preliminary data.</text>
</comment>
<feature type="binding site" evidence="3">
    <location>
        <position position="130"/>
    </location>
    <ligand>
        <name>a divalent metal cation</name>
        <dbReference type="ChEBI" id="CHEBI:60240"/>
    </ligand>
</feature>
<evidence type="ECO:0000256" key="2">
    <source>
        <dbReference type="ARBA" id="ARBA00022723"/>
    </source>
</evidence>
<dbReference type="SUPFAM" id="SSF109854">
    <property type="entry name" value="DinB/YfiT-like putative metalloenzymes"/>
    <property type="match status" value="1"/>
</dbReference>
<feature type="binding site" evidence="3">
    <location>
        <position position="126"/>
    </location>
    <ligand>
        <name>a divalent metal cation</name>
        <dbReference type="ChEBI" id="CHEBI:60240"/>
    </ligand>
</feature>
<dbReference type="OrthoDB" id="119432at2"/>
<evidence type="ECO:0000313" key="5">
    <source>
        <dbReference type="Proteomes" id="UP000093482"/>
    </source>
</evidence>
<accession>A0A1C0YV98</accession>
<dbReference type="AlphaFoldDB" id="A0A1C0YV98"/>
<dbReference type="InterPro" id="IPR034660">
    <property type="entry name" value="DinB/YfiT-like"/>
</dbReference>
<proteinExistence type="inferred from homology"/>
<keyword evidence="2 3" id="KW-0479">Metal-binding</keyword>
<evidence type="ECO:0000256" key="1">
    <source>
        <dbReference type="ARBA" id="ARBA00008635"/>
    </source>
</evidence>
<dbReference type="RefSeq" id="WP_066463752.1">
    <property type="nucleotide sequence ID" value="NZ_MATO01000031.1"/>
</dbReference>
<organism evidence="4 5">
    <name type="scientific">Caryophanon latum</name>
    <dbReference type="NCBI Taxonomy" id="33977"/>
    <lineage>
        <taxon>Bacteria</taxon>
        <taxon>Bacillati</taxon>
        <taxon>Bacillota</taxon>
        <taxon>Bacilli</taxon>
        <taxon>Bacillales</taxon>
        <taxon>Caryophanaceae</taxon>
        <taxon>Caryophanon</taxon>
    </lineage>
</organism>
<dbReference type="InterPro" id="IPR007837">
    <property type="entry name" value="DinB"/>
</dbReference>
<gene>
    <name evidence="4" type="ORF">A6K76_10025</name>
</gene>
<protein>
    <submittedName>
        <fullName evidence="4">Damage-inducible protein DinB</fullName>
    </submittedName>
</protein>
<comment type="similarity">
    <text evidence="1">Belongs to the DinB family.</text>
</comment>
<dbReference type="Pfam" id="PF05163">
    <property type="entry name" value="DinB"/>
    <property type="match status" value="1"/>
</dbReference>
<dbReference type="Proteomes" id="UP000093482">
    <property type="component" value="Unassembled WGS sequence"/>
</dbReference>
<dbReference type="EMBL" id="MATO01000031">
    <property type="protein sequence ID" value="OCS91072.1"/>
    <property type="molecule type" value="Genomic_DNA"/>
</dbReference>